<proteinExistence type="predicted"/>
<dbReference type="GO" id="GO:0019433">
    <property type="term" value="P:triglyceride catabolic process"/>
    <property type="evidence" value="ECO:0007669"/>
    <property type="project" value="TreeGrafter"/>
</dbReference>
<dbReference type="Gene3D" id="3.40.50.1820">
    <property type="entry name" value="alpha/beta hydrolase"/>
    <property type="match status" value="1"/>
</dbReference>
<dbReference type="InterPro" id="IPR033140">
    <property type="entry name" value="Lipase_GDXG_put_SER_AS"/>
</dbReference>
<dbReference type="AlphaFoldDB" id="A0A9P6X6H8"/>
<protein>
    <recommendedName>
        <fullName evidence="2">Alpha/beta hydrolase fold-3 domain-containing protein</fullName>
    </recommendedName>
</protein>
<dbReference type="OrthoDB" id="5570009at2759"/>
<evidence type="ECO:0000313" key="4">
    <source>
        <dbReference type="Proteomes" id="UP000716291"/>
    </source>
</evidence>
<dbReference type="GO" id="GO:0004806">
    <property type="term" value="F:triacylglycerol lipase activity"/>
    <property type="evidence" value="ECO:0007669"/>
    <property type="project" value="TreeGrafter"/>
</dbReference>
<dbReference type="PANTHER" id="PTHR23025">
    <property type="entry name" value="TRIACYLGLYCEROL LIPASE"/>
    <property type="match status" value="1"/>
</dbReference>
<evidence type="ECO:0000313" key="3">
    <source>
        <dbReference type="EMBL" id="KAG1306460.1"/>
    </source>
</evidence>
<feature type="domain" description="Alpha/beta hydrolase fold-3" evidence="2">
    <location>
        <begin position="214"/>
        <end position="327"/>
    </location>
</feature>
<accession>A0A9P6X6H8</accession>
<evidence type="ECO:0000256" key="1">
    <source>
        <dbReference type="PROSITE-ProRule" id="PRU10038"/>
    </source>
</evidence>
<dbReference type="GO" id="GO:0004771">
    <property type="term" value="F:sterol ester esterase activity"/>
    <property type="evidence" value="ECO:0007669"/>
    <property type="project" value="TreeGrafter"/>
</dbReference>
<dbReference type="InterPro" id="IPR013094">
    <property type="entry name" value="AB_hydrolase_3"/>
</dbReference>
<comment type="caution">
    <text evidence="3">The sequence shown here is derived from an EMBL/GenBank/DDBJ whole genome shotgun (WGS) entry which is preliminary data.</text>
</comment>
<keyword evidence="4" id="KW-1185">Reference proteome</keyword>
<dbReference type="GO" id="GO:0005829">
    <property type="term" value="C:cytosol"/>
    <property type="evidence" value="ECO:0007669"/>
    <property type="project" value="TreeGrafter"/>
</dbReference>
<dbReference type="InterPro" id="IPR029058">
    <property type="entry name" value="AB_hydrolase_fold"/>
</dbReference>
<evidence type="ECO:0000259" key="2">
    <source>
        <dbReference type="Pfam" id="PF07859"/>
    </source>
</evidence>
<reference evidence="3" key="1">
    <citation type="journal article" date="2020" name="Microb. Genom.">
        <title>Genetic diversity of clinical and environmental Mucorales isolates obtained from an investigation of mucormycosis cases among solid organ transplant recipients.</title>
        <authorList>
            <person name="Nguyen M.H."/>
            <person name="Kaul D."/>
            <person name="Muto C."/>
            <person name="Cheng S.J."/>
            <person name="Richter R.A."/>
            <person name="Bruno V.M."/>
            <person name="Liu G."/>
            <person name="Beyhan S."/>
            <person name="Sundermann A.J."/>
            <person name="Mounaud S."/>
            <person name="Pasculle A.W."/>
            <person name="Nierman W.C."/>
            <person name="Driscoll E."/>
            <person name="Cumbie R."/>
            <person name="Clancy C.J."/>
            <person name="Dupont C.L."/>
        </authorList>
    </citation>
    <scope>NUCLEOTIDE SEQUENCE</scope>
    <source>
        <strain evidence="3">GL11</strain>
    </source>
</reference>
<dbReference type="Proteomes" id="UP000716291">
    <property type="component" value="Unassembled WGS sequence"/>
</dbReference>
<organism evidence="3 4">
    <name type="scientific">Rhizopus oryzae</name>
    <name type="common">Mucormycosis agent</name>
    <name type="synonym">Rhizopus arrhizus var. delemar</name>
    <dbReference type="NCBI Taxonomy" id="64495"/>
    <lineage>
        <taxon>Eukaryota</taxon>
        <taxon>Fungi</taxon>
        <taxon>Fungi incertae sedis</taxon>
        <taxon>Mucoromycota</taxon>
        <taxon>Mucoromycotina</taxon>
        <taxon>Mucoromycetes</taxon>
        <taxon>Mucorales</taxon>
        <taxon>Mucorineae</taxon>
        <taxon>Rhizopodaceae</taxon>
        <taxon>Rhizopus</taxon>
    </lineage>
</organism>
<feature type="active site" evidence="1">
    <location>
        <position position="294"/>
    </location>
</feature>
<name>A0A9P6X6H8_RHIOR</name>
<sequence>MLDHIIGKPSPSWKRTQVLITLVIGWYIILKGRTRQLPNIIQNINRKSVGGSPWRIALAAYLIQYFIRNIFLLANLNAPNPLARSYNRNFYRATWILTALDAGFFTAMPLRPKWLREILSIFFSLYYLVFADAADEKVRRIRATISIEQLRYSWEKADHNPILRTISRLMIQPRMVLRDRMNVKRLNGKPLTEIYRYYAGPMDTYADQDTILLNIPGGGFVSMPPPCHEDALTSWAKHTSLPVISINYRKAPEYPFPWPIEECFELYTNILQTKGKTIGLSGKNEIKIILAGDSAGGNIVCGVTMKAITHQIPKPIGIILIYPALDFELSCWMPPAQLSLIRAESQTSLFRSTSFSSILQSKDHLSRASPLSVVPDTERSGWKQMFGKSKEEPIKDKIKTYEAWASSRVAMTSRMSFFNDRIIPPDLVRAMAILYLGPHAPLDFGTDCLLSPIHTPENILAQFPTTYMMCGEKDPFVDDTVILAGRIRQARLKYRQEHPLDEHFPQGDGVRVKFLEGVSHAFLQMLCFLPEAKQAIKTLGDWMIEIQNNAQEKPVNALGDDHVAEIITTEKDLFHRRKQLLVNGLY</sequence>
<dbReference type="SUPFAM" id="SSF53474">
    <property type="entry name" value="alpha/beta-Hydrolases"/>
    <property type="match status" value="1"/>
</dbReference>
<dbReference type="EMBL" id="JAANQT010001129">
    <property type="protein sequence ID" value="KAG1306460.1"/>
    <property type="molecule type" value="Genomic_DNA"/>
</dbReference>
<dbReference type="PROSITE" id="PS01174">
    <property type="entry name" value="LIPASE_GDXG_SER"/>
    <property type="match status" value="1"/>
</dbReference>
<dbReference type="PANTHER" id="PTHR23025:SF3">
    <property type="entry name" value="HORMONE-SENSITIVE LIPASE"/>
    <property type="match status" value="1"/>
</dbReference>
<gene>
    <name evidence="3" type="ORF">G6F64_007581</name>
</gene>
<dbReference type="Pfam" id="PF07859">
    <property type="entry name" value="Abhydrolase_3"/>
    <property type="match status" value="1"/>
</dbReference>